<comment type="catalytic activity">
    <reaction evidence="8">
        <text>a 4-hydroxy-3-methoxy-5-(all-trans-polyprenyl)benzoate + H(+) = a 2-methoxy-6-(all-trans-polyprenyl)phenol + CO2</text>
        <dbReference type="Rhea" id="RHEA:81179"/>
        <dbReference type="Rhea" id="RHEA-COMP:9551"/>
        <dbReference type="Rhea" id="RHEA-COMP:10931"/>
        <dbReference type="ChEBI" id="CHEBI:15378"/>
        <dbReference type="ChEBI" id="CHEBI:16526"/>
        <dbReference type="ChEBI" id="CHEBI:62731"/>
        <dbReference type="ChEBI" id="CHEBI:84443"/>
        <dbReference type="EC" id="4.1.1.130"/>
    </reaction>
</comment>
<dbReference type="EC" id="4.1.1.130" evidence="8"/>
<feature type="binding site" evidence="8">
    <location>
        <position position="168"/>
    </location>
    <ligand>
        <name>Zn(2+)</name>
        <dbReference type="ChEBI" id="CHEBI:29105"/>
    </ligand>
</feature>
<dbReference type="InterPro" id="IPR007715">
    <property type="entry name" value="Coq4"/>
</dbReference>
<dbReference type="OrthoDB" id="4249at2759"/>
<comment type="pathway">
    <text evidence="8">Cofactor biosynthesis; ubiquinone biosynthesis.</text>
</comment>
<comment type="subcellular location">
    <subcellularLocation>
        <location evidence="8">Mitochondrion inner membrane</location>
        <topology evidence="8">Peripheral membrane protein</topology>
        <orientation evidence="8">Matrix side</orientation>
    </subcellularLocation>
</comment>
<feature type="binding site" evidence="8">
    <location>
        <position position="171"/>
    </location>
    <ligand>
        <name>Zn(2+)</name>
        <dbReference type="ChEBI" id="CHEBI:29105"/>
    </ligand>
</feature>
<keyword evidence="4 8" id="KW-0862">Zinc</keyword>
<reference evidence="9 10" key="1">
    <citation type="submission" date="2017-12" db="EMBL/GenBank/DDBJ databases">
        <title>Hemimetabolous genomes reveal molecular basis of termite eusociality.</title>
        <authorList>
            <person name="Harrison M.C."/>
            <person name="Jongepier E."/>
            <person name="Robertson H.M."/>
            <person name="Arning N."/>
            <person name="Bitard-Feildel T."/>
            <person name="Chao H."/>
            <person name="Childers C.P."/>
            <person name="Dinh H."/>
            <person name="Doddapaneni H."/>
            <person name="Dugan S."/>
            <person name="Gowin J."/>
            <person name="Greiner C."/>
            <person name="Han Y."/>
            <person name="Hu H."/>
            <person name="Hughes D.S.T."/>
            <person name="Huylmans A.-K."/>
            <person name="Kemena C."/>
            <person name="Kremer L.P.M."/>
            <person name="Lee S.L."/>
            <person name="Lopez-Ezquerra A."/>
            <person name="Mallet L."/>
            <person name="Monroy-Kuhn J.M."/>
            <person name="Moser A."/>
            <person name="Murali S.C."/>
            <person name="Muzny D.M."/>
            <person name="Otani S."/>
            <person name="Piulachs M.-D."/>
            <person name="Poelchau M."/>
            <person name="Qu J."/>
            <person name="Schaub F."/>
            <person name="Wada-Katsumata A."/>
            <person name="Worley K.C."/>
            <person name="Xie Q."/>
            <person name="Ylla G."/>
            <person name="Poulsen M."/>
            <person name="Gibbs R.A."/>
            <person name="Schal C."/>
            <person name="Richards S."/>
            <person name="Belles X."/>
            <person name="Korb J."/>
            <person name="Bornberg-Bauer E."/>
        </authorList>
    </citation>
    <scope>NUCLEOTIDE SEQUENCE [LARGE SCALE GENOMIC DNA]</scope>
    <source>
        <tissue evidence="9">Whole body</tissue>
    </source>
</reference>
<dbReference type="EMBL" id="NEVH01013275">
    <property type="protein sequence ID" value="PNF29001.1"/>
    <property type="molecule type" value="Genomic_DNA"/>
</dbReference>
<comment type="subunit">
    <text evidence="8">Component of a multi-subunit COQ enzyme complex.</text>
</comment>
<evidence type="ECO:0000313" key="9">
    <source>
        <dbReference type="EMBL" id="PNF29001.1"/>
    </source>
</evidence>
<keyword evidence="6 8" id="KW-0472">Membrane</keyword>
<name>A0A2J7QK90_9NEOP</name>
<evidence type="ECO:0000256" key="4">
    <source>
        <dbReference type="ARBA" id="ARBA00022833"/>
    </source>
</evidence>
<keyword evidence="1 8" id="KW-0831">Ubiquinone biosynthesis</keyword>
<keyword evidence="5 8" id="KW-0496">Mitochondrion</keyword>
<dbReference type="PANTHER" id="PTHR12922:SF7">
    <property type="entry name" value="UBIQUINONE BIOSYNTHESIS PROTEIN COQ4 HOMOLOG, MITOCHONDRIAL"/>
    <property type="match status" value="1"/>
</dbReference>
<keyword evidence="9" id="KW-0830">Ubiquinone</keyword>
<evidence type="ECO:0000256" key="6">
    <source>
        <dbReference type="ARBA" id="ARBA00023136"/>
    </source>
</evidence>
<dbReference type="Pfam" id="PF05019">
    <property type="entry name" value="Coq4"/>
    <property type="match status" value="1"/>
</dbReference>
<sequence length="266" mass="31132">MLRKLQRVYQLRCTWSRTSIVPRRFFADVNDLNRIKFEEDFSSSHIETTRFQKFLLAVGSAAVSLLDPMRADMIAVMGETAGDTAIKYMLQKMQSDNEGQEILRNRPRINSRTVDLEKLRQMPDGTLGRTYIKFLDSNKVTPDSRLPVQFVDDIELAYVIQRYREVHDLFHTILGMPTNMLGEVTVKWVEAIQTRLPMCVGGALFGPLRLYPKQRQKYVKYYLPWAIETGTNCKFLMNVFYEHRWEQPIKELHKELHIKALQVPKS</sequence>
<proteinExistence type="inferred from homology"/>
<dbReference type="GO" id="GO:0008270">
    <property type="term" value="F:zinc ion binding"/>
    <property type="evidence" value="ECO:0007669"/>
    <property type="project" value="UniProtKB-UniRule"/>
</dbReference>
<protein>
    <recommendedName>
        <fullName evidence="8">Ubiquinone biosynthesis protein COQ4 homolog, mitochondrial</fullName>
    </recommendedName>
    <alternativeName>
        <fullName evidence="8">4-hydroxy-3-methoxy-5-polyprenylbenzoate decarboxylase</fullName>
        <ecNumber evidence="8">4.1.1.130</ecNumber>
    </alternativeName>
    <alternativeName>
        <fullName evidence="8">Coenzyme Q biosynthesis protein 4 homolog</fullName>
    </alternativeName>
</protein>
<feature type="binding site" evidence="8">
    <location>
        <position position="167"/>
    </location>
    <ligand>
        <name>Zn(2+)</name>
        <dbReference type="ChEBI" id="CHEBI:29105"/>
    </ligand>
</feature>
<comment type="cofactor">
    <cofactor evidence="8">
        <name>Zn(2+)</name>
        <dbReference type="ChEBI" id="CHEBI:29105"/>
    </cofactor>
</comment>
<dbReference type="UniPathway" id="UPA00232"/>
<evidence type="ECO:0000313" key="10">
    <source>
        <dbReference type="Proteomes" id="UP000235965"/>
    </source>
</evidence>
<dbReference type="AlphaFoldDB" id="A0A2J7QK90"/>
<dbReference type="HAMAP" id="MF_03111">
    <property type="entry name" value="Coq4"/>
    <property type="match status" value="1"/>
</dbReference>
<evidence type="ECO:0000256" key="3">
    <source>
        <dbReference type="ARBA" id="ARBA00022792"/>
    </source>
</evidence>
<evidence type="ECO:0000256" key="1">
    <source>
        <dbReference type="ARBA" id="ARBA00022688"/>
    </source>
</evidence>
<comment type="function">
    <text evidence="8">Lyase that catalyzes the C1-decarboxylation of 4-hydroxy-3-methoxy-5-(all-trans-polyprenyl)benzoic acid into 2-methoxy-6-(all-trans-polyprenyl)phenol during ubiquinone biosynthesis.</text>
</comment>
<dbReference type="InParanoid" id="A0A2J7QK90"/>
<dbReference type="InterPro" id="IPR027540">
    <property type="entry name" value="Coq4_euk"/>
</dbReference>
<dbReference type="FunCoup" id="A0A2J7QK90">
    <property type="interactions" value="655"/>
</dbReference>
<dbReference type="GO" id="GO:0031314">
    <property type="term" value="C:extrinsic component of mitochondrial inner membrane"/>
    <property type="evidence" value="ECO:0007669"/>
    <property type="project" value="UniProtKB-UniRule"/>
</dbReference>
<evidence type="ECO:0000256" key="5">
    <source>
        <dbReference type="ARBA" id="ARBA00023128"/>
    </source>
</evidence>
<feature type="binding site" evidence="8">
    <location>
        <position position="183"/>
    </location>
    <ligand>
        <name>Zn(2+)</name>
        <dbReference type="ChEBI" id="CHEBI:29105"/>
    </ligand>
</feature>
<dbReference type="PANTHER" id="PTHR12922">
    <property type="entry name" value="UBIQUINONE BIOSYNTHESIS PROTEIN"/>
    <property type="match status" value="1"/>
</dbReference>
<organism evidence="9 10">
    <name type="scientific">Cryptotermes secundus</name>
    <dbReference type="NCBI Taxonomy" id="105785"/>
    <lineage>
        <taxon>Eukaryota</taxon>
        <taxon>Metazoa</taxon>
        <taxon>Ecdysozoa</taxon>
        <taxon>Arthropoda</taxon>
        <taxon>Hexapoda</taxon>
        <taxon>Insecta</taxon>
        <taxon>Pterygota</taxon>
        <taxon>Neoptera</taxon>
        <taxon>Polyneoptera</taxon>
        <taxon>Dictyoptera</taxon>
        <taxon>Blattodea</taxon>
        <taxon>Blattoidea</taxon>
        <taxon>Termitoidae</taxon>
        <taxon>Kalotermitidae</taxon>
        <taxon>Cryptotermitinae</taxon>
        <taxon>Cryptotermes</taxon>
    </lineage>
</organism>
<comment type="caution">
    <text evidence="9">The sequence shown here is derived from an EMBL/GenBank/DDBJ whole genome shotgun (WGS) entry which is preliminary data.</text>
</comment>
<dbReference type="GO" id="GO:0120539">
    <property type="term" value="F:4-hydroxy-3-methoxy-5-polyprenylbenzoate decarboxylase activity"/>
    <property type="evidence" value="ECO:0007669"/>
    <property type="project" value="UniProtKB-EC"/>
</dbReference>
<evidence type="ECO:0000256" key="8">
    <source>
        <dbReference type="HAMAP-Rule" id="MF_03111"/>
    </source>
</evidence>
<comment type="similarity">
    <text evidence="8">Belongs to the COQ4 family.</text>
</comment>
<dbReference type="Proteomes" id="UP000235965">
    <property type="component" value="Unassembled WGS sequence"/>
</dbReference>
<gene>
    <name evidence="9" type="primary">COQ4</name>
    <name evidence="9" type="ORF">B7P43_G14928</name>
</gene>
<accession>A0A2J7QK90</accession>
<keyword evidence="2 8" id="KW-0479">Metal-binding</keyword>
<keyword evidence="10" id="KW-1185">Reference proteome</keyword>
<evidence type="ECO:0000256" key="2">
    <source>
        <dbReference type="ARBA" id="ARBA00022723"/>
    </source>
</evidence>
<dbReference type="STRING" id="105785.A0A2J7QK90"/>
<evidence type="ECO:0000256" key="7">
    <source>
        <dbReference type="ARBA" id="ARBA00023239"/>
    </source>
</evidence>
<keyword evidence="7 8" id="KW-0456">Lyase</keyword>
<keyword evidence="3 8" id="KW-0999">Mitochondrion inner membrane</keyword>